<dbReference type="Gene3D" id="3.90.550.10">
    <property type="entry name" value="Spore Coat Polysaccharide Biosynthesis Protein SpsA, Chain A"/>
    <property type="match status" value="1"/>
</dbReference>
<organism evidence="3 4">
    <name type="scientific">Ectopseudomonas mendocina</name>
    <name type="common">Pseudomonas mendocina</name>
    <dbReference type="NCBI Taxonomy" id="300"/>
    <lineage>
        <taxon>Bacteria</taxon>
        <taxon>Pseudomonadati</taxon>
        <taxon>Pseudomonadota</taxon>
        <taxon>Gammaproteobacteria</taxon>
        <taxon>Pseudomonadales</taxon>
        <taxon>Pseudomonadaceae</taxon>
        <taxon>Ectopseudomonas</taxon>
    </lineage>
</organism>
<evidence type="ECO:0000259" key="2">
    <source>
        <dbReference type="Pfam" id="PF12804"/>
    </source>
</evidence>
<dbReference type="PANTHER" id="PTHR43777">
    <property type="entry name" value="MOLYBDENUM COFACTOR CYTIDYLYLTRANSFERASE"/>
    <property type="match status" value="1"/>
</dbReference>
<name>A0ABZ2RT12_ECTME</name>
<evidence type="ECO:0000313" key="3">
    <source>
        <dbReference type="EMBL" id="WXL27394.1"/>
    </source>
</evidence>
<evidence type="ECO:0000313" key="4">
    <source>
        <dbReference type="Proteomes" id="UP001476583"/>
    </source>
</evidence>
<dbReference type="EMBL" id="CP148074">
    <property type="protein sequence ID" value="WXL27394.1"/>
    <property type="molecule type" value="Genomic_DNA"/>
</dbReference>
<dbReference type="InterPro" id="IPR025877">
    <property type="entry name" value="MobA-like_NTP_Trfase"/>
</dbReference>
<protein>
    <submittedName>
        <fullName evidence="3">Nucleotidyltransferase family protein</fullName>
    </submittedName>
</protein>
<evidence type="ECO:0000256" key="1">
    <source>
        <dbReference type="ARBA" id="ARBA00022842"/>
    </source>
</evidence>
<keyword evidence="4" id="KW-1185">Reference proteome</keyword>
<sequence length="199" mass="21055">MSSLPCVVILAAGQGTRYRQQAGERSDKLLAPCLGNDGVVRPVLEQVLCNIPPQLTRRVLVTSPGRTAVIGLAEAYACQPILLQSEGMGESLAAGVRASADAPGWLILLGDMPFIRPETIERVAAGLLRSSVSVAQKGGRYGHPVAFANSHGSDLMNLRGDRGARSLFTGVSVEAIDVTDQGIFWDIDTPEALVHTPNN</sequence>
<reference evidence="3 4" key="1">
    <citation type="submission" date="2024-03" db="EMBL/GenBank/DDBJ databases">
        <title>Complete genome of BD2.</title>
        <authorList>
            <person name="Cao G."/>
        </authorList>
    </citation>
    <scope>NUCLEOTIDE SEQUENCE [LARGE SCALE GENOMIC DNA]</scope>
    <source>
        <strain evidence="3 4">BD2</strain>
    </source>
</reference>
<accession>A0ABZ2RT12</accession>
<feature type="domain" description="MobA-like NTP transferase" evidence="2">
    <location>
        <begin position="7"/>
        <end position="169"/>
    </location>
</feature>
<proteinExistence type="predicted"/>
<dbReference type="CDD" id="cd04182">
    <property type="entry name" value="GT_2_like_f"/>
    <property type="match status" value="1"/>
</dbReference>
<dbReference type="InterPro" id="IPR029044">
    <property type="entry name" value="Nucleotide-diphossugar_trans"/>
</dbReference>
<keyword evidence="1" id="KW-0460">Magnesium</keyword>
<dbReference type="SUPFAM" id="SSF53448">
    <property type="entry name" value="Nucleotide-diphospho-sugar transferases"/>
    <property type="match status" value="1"/>
</dbReference>
<dbReference type="Pfam" id="PF12804">
    <property type="entry name" value="NTP_transf_3"/>
    <property type="match status" value="1"/>
</dbReference>
<dbReference type="Proteomes" id="UP001476583">
    <property type="component" value="Chromosome"/>
</dbReference>
<dbReference type="PANTHER" id="PTHR43777:SF1">
    <property type="entry name" value="MOLYBDENUM COFACTOR CYTIDYLYLTRANSFERASE"/>
    <property type="match status" value="1"/>
</dbReference>
<gene>
    <name evidence="3" type="ORF">WG219_08045</name>
</gene>